<dbReference type="InterPro" id="IPR029068">
    <property type="entry name" value="Glyas_Bleomycin-R_OHBP_Dase"/>
</dbReference>
<dbReference type="Gene3D" id="3.10.180.10">
    <property type="entry name" value="2,3-Dihydroxybiphenyl 1,2-Dioxygenase, domain 1"/>
    <property type="match status" value="1"/>
</dbReference>
<keyword evidence="3" id="KW-1185">Reference proteome</keyword>
<dbReference type="PANTHER" id="PTHR33990">
    <property type="entry name" value="PROTEIN YJDN-RELATED"/>
    <property type="match status" value="1"/>
</dbReference>
<name>A0ABV7E1A1_9RHOB</name>
<evidence type="ECO:0000313" key="2">
    <source>
        <dbReference type="EMBL" id="MFC3088406.1"/>
    </source>
</evidence>
<sequence>MSFDPYIHFQGNARAALEAYRDLFGGTLEMMTYAQMPEAPAEMQGSDLILHATLRVGGRSLMASDFPPGMAGDPQKAVSISHEAASEAEARRIFAALSEGGAVIMEFQPTFWSDGFGMVKDRFGTHWMISSPWRQPG</sequence>
<protein>
    <submittedName>
        <fullName evidence="2">VOC family protein</fullName>
    </submittedName>
</protein>
<comment type="caution">
    <text evidence="2">The sequence shown here is derived from an EMBL/GenBank/DDBJ whole genome shotgun (WGS) entry which is preliminary data.</text>
</comment>
<reference evidence="3" key="1">
    <citation type="journal article" date="2019" name="Int. J. Syst. Evol. Microbiol.">
        <title>The Global Catalogue of Microorganisms (GCM) 10K type strain sequencing project: providing services to taxonomists for standard genome sequencing and annotation.</title>
        <authorList>
            <consortium name="The Broad Institute Genomics Platform"/>
            <consortium name="The Broad Institute Genome Sequencing Center for Infectious Disease"/>
            <person name="Wu L."/>
            <person name="Ma J."/>
        </authorList>
    </citation>
    <scope>NUCLEOTIDE SEQUENCE [LARGE SCALE GENOMIC DNA]</scope>
    <source>
        <strain evidence="3">KCTC 62102</strain>
    </source>
</reference>
<dbReference type="SUPFAM" id="SSF54593">
    <property type="entry name" value="Glyoxalase/Bleomycin resistance protein/Dihydroxybiphenyl dioxygenase"/>
    <property type="match status" value="1"/>
</dbReference>
<dbReference type="Pfam" id="PF06983">
    <property type="entry name" value="3-dmu-9_3-mt"/>
    <property type="match status" value="1"/>
</dbReference>
<feature type="domain" description="PhnB-like" evidence="1">
    <location>
        <begin position="5"/>
        <end position="129"/>
    </location>
</feature>
<proteinExistence type="predicted"/>
<gene>
    <name evidence="2" type="ORF">ACFOD6_20395</name>
</gene>
<dbReference type="PANTHER" id="PTHR33990:SF1">
    <property type="entry name" value="PROTEIN YJDN"/>
    <property type="match status" value="1"/>
</dbReference>
<accession>A0ABV7E1A1</accession>
<dbReference type="InterPro" id="IPR028973">
    <property type="entry name" value="PhnB-like"/>
</dbReference>
<evidence type="ECO:0000313" key="3">
    <source>
        <dbReference type="Proteomes" id="UP001595445"/>
    </source>
</evidence>
<evidence type="ECO:0000259" key="1">
    <source>
        <dbReference type="Pfam" id="PF06983"/>
    </source>
</evidence>
<dbReference type="EMBL" id="JBHRSM010000053">
    <property type="protein sequence ID" value="MFC3088406.1"/>
    <property type="molecule type" value="Genomic_DNA"/>
</dbReference>
<dbReference type="RefSeq" id="WP_197644911.1">
    <property type="nucleotide sequence ID" value="NZ_JAEACP010000012.1"/>
</dbReference>
<dbReference type="Proteomes" id="UP001595445">
    <property type="component" value="Unassembled WGS sequence"/>
</dbReference>
<dbReference type="CDD" id="cd06588">
    <property type="entry name" value="PhnB_like"/>
    <property type="match status" value="1"/>
</dbReference>
<organism evidence="2 3">
    <name type="scientific">Tabrizicola soli</name>
    <dbReference type="NCBI Taxonomy" id="2185115"/>
    <lineage>
        <taxon>Bacteria</taxon>
        <taxon>Pseudomonadati</taxon>
        <taxon>Pseudomonadota</taxon>
        <taxon>Alphaproteobacteria</taxon>
        <taxon>Rhodobacterales</taxon>
        <taxon>Paracoccaceae</taxon>
        <taxon>Tabrizicola</taxon>
    </lineage>
</organism>